<feature type="domain" description="Helicase-associated" evidence="1">
    <location>
        <begin position="12"/>
        <end position="73"/>
    </location>
</feature>
<accession>A0A646KT05</accession>
<evidence type="ECO:0000313" key="3">
    <source>
        <dbReference type="Proteomes" id="UP000419138"/>
    </source>
</evidence>
<name>A0A646KT05_STRJU</name>
<keyword evidence="3" id="KW-1185">Reference proteome</keyword>
<dbReference type="InterPro" id="IPR005114">
    <property type="entry name" value="Helicase_assoc"/>
</dbReference>
<organism evidence="2 3">
    <name type="scientific">Streptomyces jumonjinensis</name>
    <dbReference type="NCBI Taxonomy" id="1945"/>
    <lineage>
        <taxon>Bacteria</taxon>
        <taxon>Bacillati</taxon>
        <taxon>Actinomycetota</taxon>
        <taxon>Actinomycetes</taxon>
        <taxon>Kitasatosporales</taxon>
        <taxon>Streptomycetaceae</taxon>
        <taxon>Streptomyces</taxon>
    </lineage>
</organism>
<gene>
    <name evidence="2" type="ORF">FF041_35120</name>
</gene>
<dbReference type="Pfam" id="PF03457">
    <property type="entry name" value="HA"/>
    <property type="match status" value="1"/>
</dbReference>
<proteinExistence type="predicted"/>
<comment type="caution">
    <text evidence="2">The sequence shown here is derived from an EMBL/GenBank/DDBJ whole genome shotgun (WGS) entry which is preliminary data.</text>
</comment>
<dbReference type="EMBL" id="VCLA01000199">
    <property type="protein sequence ID" value="MQT05167.1"/>
    <property type="molecule type" value="Genomic_DNA"/>
</dbReference>
<evidence type="ECO:0000313" key="2">
    <source>
        <dbReference type="EMBL" id="MQT05167.1"/>
    </source>
</evidence>
<reference evidence="2 3" key="1">
    <citation type="submission" date="2019-05" db="EMBL/GenBank/DDBJ databases">
        <title>Comparative genomics and metabolomics analyses of clavulanic acid producing Streptomyces species provides insight into specialized metabolism and evolution of beta-lactam biosynthetic gene clusters.</title>
        <authorList>
            <person name="Moore M.A."/>
            <person name="Cruz-Morales P."/>
            <person name="Barona Gomez F."/>
            <person name="Kapil T."/>
        </authorList>
    </citation>
    <scope>NUCLEOTIDE SEQUENCE [LARGE SCALE GENOMIC DNA]</scope>
    <source>
        <strain evidence="2 3">NRRL 5741</strain>
    </source>
</reference>
<dbReference type="Gene3D" id="6.10.140.530">
    <property type="match status" value="1"/>
</dbReference>
<protein>
    <recommendedName>
        <fullName evidence="1">Helicase-associated domain-containing protein</fullName>
    </recommendedName>
</protein>
<sequence>MVTPVPYCVHQAAAPQFFEREKHLRVPRKHVERIVGEDQEEQELRLGAWVGNQRSRAATLTPGRVEQLSAIGMRWA</sequence>
<dbReference type="AlphaFoldDB" id="A0A646KT05"/>
<dbReference type="Proteomes" id="UP000419138">
    <property type="component" value="Unassembled WGS sequence"/>
</dbReference>
<evidence type="ECO:0000259" key="1">
    <source>
        <dbReference type="Pfam" id="PF03457"/>
    </source>
</evidence>